<dbReference type="OrthoDB" id="2399958at2759"/>
<dbReference type="Proteomes" id="UP000266861">
    <property type="component" value="Unassembled WGS sequence"/>
</dbReference>
<name>A0A397IVR0_9GLOM</name>
<reference evidence="1 2" key="1">
    <citation type="submission" date="2018-08" db="EMBL/GenBank/DDBJ databases">
        <title>Genome and evolution of the arbuscular mycorrhizal fungus Diversispora epigaea (formerly Glomus versiforme) and its bacterial endosymbionts.</title>
        <authorList>
            <person name="Sun X."/>
            <person name="Fei Z."/>
            <person name="Harrison M."/>
        </authorList>
    </citation>
    <scope>NUCLEOTIDE SEQUENCE [LARGE SCALE GENOMIC DNA]</scope>
    <source>
        <strain evidence="1 2">IT104</strain>
    </source>
</reference>
<proteinExistence type="predicted"/>
<comment type="caution">
    <text evidence="1">The sequence shown here is derived from an EMBL/GenBank/DDBJ whole genome shotgun (WGS) entry which is preliminary data.</text>
</comment>
<protein>
    <submittedName>
        <fullName evidence="1">Uncharacterized protein</fullName>
    </submittedName>
</protein>
<dbReference type="AlphaFoldDB" id="A0A397IVR0"/>
<keyword evidence="2" id="KW-1185">Reference proteome</keyword>
<accession>A0A397IVR0</accession>
<evidence type="ECO:0000313" key="2">
    <source>
        <dbReference type="Proteomes" id="UP000266861"/>
    </source>
</evidence>
<sequence>MPRITKQINLGELIQDDNIIVLIENIWIEKNIDLSNRTILDDIIDKLDIEENEYSNTDDEIDNNKGFSSQKNGILAYKFC</sequence>
<dbReference type="EMBL" id="PQFF01000159">
    <property type="protein sequence ID" value="RHZ77886.1"/>
    <property type="molecule type" value="Genomic_DNA"/>
</dbReference>
<evidence type="ECO:0000313" key="1">
    <source>
        <dbReference type="EMBL" id="RHZ77886.1"/>
    </source>
</evidence>
<gene>
    <name evidence="1" type="ORF">Glove_169g45</name>
</gene>
<organism evidence="1 2">
    <name type="scientific">Diversispora epigaea</name>
    <dbReference type="NCBI Taxonomy" id="1348612"/>
    <lineage>
        <taxon>Eukaryota</taxon>
        <taxon>Fungi</taxon>
        <taxon>Fungi incertae sedis</taxon>
        <taxon>Mucoromycota</taxon>
        <taxon>Glomeromycotina</taxon>
        <taxon>Glomeromycetes</taxon>
        <taxon>Diversisporales</taxon>
        <taxon>Diversisporaceae</taxon>
        <taxon>Diversispora</taxon>
    </lineage>
</organism>